<evidence type="ECO:0000313" key="2">
    <source>
        <dbReference type="EMBL" id="KAL0909583.1"/>
    </source>
</evidence>
<comment type="caution">
    <text evidence="2">The sequence shown here is derived from an EMBL/GenBank/DDBJ whole genome shotgun (WGS) entry which is preliminary data.</text>
</comment>
<protein>
    <submittedName>
        <fullName evidence="2">Uncharacterized protein</fullName>
    </submittedName>
</protein>
<evidence type="ECO:0000313" key="3">
    <source>
        <dbReference type="Proteomes" id="UP001552299"/>
    </source>
</evidence>
<name>A0ABD0UHD2_DENTH</name>
<gene>
    <name evidence="2" type="ORF">M5K25_020466</name>
</gene>
<dbReference type="EMBL" id="JANQDX010000016">
    <property type="protein sequence ID" value="KAL0909583.1"/>
    <property type="molecule type" value="Genomic_DNA"/>
</dbReference>
<organism evidence="2 3">
    <name type="scientific">Dendrobium thyrsiflorum</name>
    <name type="common">Pinecone-like raceme dendrobium</name>
    <name type="synonym">Orchid</name>
    <dbReference type="NCBI Taxonomy" id="117978"/>
    <lineage>
        <taxon>Eukaryota</taxon>
        <taxon>Viridiplantae</taxon>
        <taxon>Streptophyta</taxon>
        <taxon>Embryophyta</taxon>
        <taxon>Tracheophyta</taxon>
        <taxon>Spermatophyta</taxon>
        <taxon>Magnoliopsida</taxon>
        <taxon>Liliopsida</taxon>
        <taxon>Asparagales</taxon>
        <taxon>Orchidaceae</taxon>
        <taxon>Epidendroideae</taxon>
        <taxon>Malaxideae</taxon>
        <taxon>Dendrobiinae</taxon>
        <taxon>Dendrobium</taxon>
    </lineage>
</organism>
<dbReference type="Proteomes" id="UP001552299">
    <property type="component" value="Unassembled WGS sequence"/>
</dbReference>
<accession>A0ABD0UHD2</accession>
<evidence type="ECO:0000256" key="1">
    <source>
        <dbReference type="SAM" id="MobiDB-lite"/>
    </source>
</evidence>
<dbReference type="AlphaFoldDB" id="A0ABD0UHD2"/>
<sequence>MEREVDVAAAGAPLPIDDPPEVKEVFDGARETEWASRLVTVSLSRRLEKPQEERVVEIRYWNGEPPESVSAGIFIAVEADGHH</sequence>
<feature type="region of interest" description="Disordered" evidence="1">
    <location>
        <begin position="1"/>
        <end position="21"/>
    </location>
</feature>
<proteinExistence type="predicted"/>
<keyword evidence="3" id="KW-1185">Reference proteome</keyword>
<reference evidence="2 3" key="1">
    <citation type="journal article" date="2024" name="Plant Biotechnol. J.">
        <title>Dendrobium thyrsiflorum genome and its molecular insights into genes involved in important horticultural traits.</title>
        <authorList>
            <person name="Chen B."/>
            <person name="Wang J.Y."/>
            <person name="Zheng P.J."/>
            <person name="Li K.L."/>
            <person name="Liang Y.M."/>
            <person name="Chen X.F."/>
            <person name="Zhang C."/>
            <person name="Zhao X."/>
            <person name="He X."/>
            <person name="Zhang G.Q."/>
            <person name="Liu Z.J."/>
            <person name="Xu Q."/>
        </authorList>
    </citation>
    <scope>NUCLEOTIDE SEQUENCE [LARGE SCALE GENOMIC DNA]</scope>
    <source>
        <strain evidence="2">GZMU011</strain>
    </source>
</reference>